<evidence type="ECO:0000256" key="2">
    <source>
        <dbReference type="ARBA" id="ARBA00005314"/>
    </source>
</evidence>
<evidence type="ECO:0000256" key="8">
    <source>
        <dbReference type="ARBA" id="ARBA00023170"/>
    </source>
</evidence>
<feature type="transmembrane region" description="Helical" evidence="11">
    <location>
        <begin position="203"/>
        <end position="226"/>
    </location>
</feature>
<accession>A0AA88YA02</accession>
<dbReference type="SUPFAM" id="SSF111418">
    <property type="entry name" value="Hormone receptor domain"/>
    <property type="match status" value="1"/>
</dbReference>
<proteinExistence type="inferred from homology"/>
<evidence type="ECO:0000256" key="6">
    <source>
        <dbReference type="ARBA" id="ARBA00023040"/>
    </source>
</evidence>
<evidence type="ECO:0000256" key="7">
    <source>
        <dbReference type="ARBA" id="ARBA00023136"/>
    </source>
</evidence>
<comment type="caution">
    <text evidence="14">The sequence shown here is derived from an EMBL/GenBank/DDBJ whole genome shotgun (WGS) entry which is preliminary data.</text>
</comment>
<dbReference type="PANTHER" id="PTHR45620:SF1">
    <property type="entry name" value="G-PROTEIN COUPLED RECEPTORS FAMILY 2 PROFILE 2 DOMAIN-CONTAINING PROTEIN"/>
    <property type="match status" value="1"/>
</dbReference>
<feature type="non-terminal residue" evidence="14">
    <location>
        <position position="1"/>
    </location>
</feature>
<dbReference type="Pfam" id="PF00002">
    <property type="entry name" value="7tm_2"/>
    <property type="match status" value="1"/>
</dbReference>
<evidence type="ECO:0000259" key="13">
    <source>
        <dbReference type="PROSITE" id="PS50261"/>
    </source>
</evidence>
<keyword evidence="15" id="KW-1185">Reference proteome</keyword>
<organism evidence="14 15">
    <name type="scientific">Pinctada imbricata</name>
    <name type="common">Atlantic pearl-oyster</name>
    <name type="synonym">Pinctada martensii</name>
    <dbReference type="NCBI Taxonomy" id="66713"/>
    <lineage>
        <taxon>Eukaryota</taxon>
        <taxon>Metazoa</taxon>
        <taxon>Spiralia</taxon>
        <taxon>Lophotrochozoa</taxon>
        <taxon>Mollusca</taxon>
        <taxon>Bivalvia</taxon>
        <taxon>Autobranchia</taxon>
        <taxon>Pteriomorphia</taxon>
        <taxon>Pterioida</taxon>
        <taxon>Pterioidea</taxon>
        <taxon>Pteriidae</taxon>
        <taxon>Pinctada</taxon>
    </lineage>
</organism>
<comment type="similarity">
    <text evidence="2">Belongs to the G-protein coupled receptor 2 family.</text>
</comment>
<dbReference type="EMBL" id="VSWD01000007">
    <property type="protein sequence ID" value="KAK3097419.1"/>
    <property type="molecule type" value="Genomic_DNA"/>
</dbReference>
<comment type="subcellular location">
    <subcellularLocation>
        <location evidence="1">Cell membrane</location>
        <topology evidence="1">Multi-pass membrane protein</topology>
    </subcellularLocation>
</comment>
<keyword evidence="6" id="KW-0297">G-protein coupled receptor</keyword>
<keyword evidence="8" id="KW-0675">Receptor</keyword>
<dbReference type="PRINTS" id="PR00249">
    <property type="entry name" value="GPCRSECRETIN"/>
</dbReference>
<dbReference type="SUPFAM" id="SSF81321">
    <property type="entry name" value="Family A G protein-coupled receptor-like"/>
    <property type="match status" value="1"/>
</dbReference>
<keyword evidence="4 11" id="KW-0812">Transmembrane</keyword>
<evidence type="ECO:0000256" key="9">
    <source>
        <dbReference type="ARBA" id="ARBA00023180"/>
    </source>
</evidence>
<dbReference type="SMART" id="SM00008">
    <property type="entry name" value="HormR"/>
    <property type="match status" value="1"/>
</dbReference>
<evidence type="ECO:0000259" key="12">
    <source>
        <dbReference type="PROSITE" id="PS50227"/>
    </source>
</evidence>
<protein>
    <submittedName>
        <fullName evidence="14">Uncharacterized protein</fullName>
    </submittedName>
</protein>
<dbReference type="InterPro" id="IPR000832">
    <property type="entry name" value="GPCR_2_secretin-like"/>
</dbReference>
<dbReference type="InterPro" id="IPR036445">
    <property type="entry name" value="GPCR_2_extracell_dom_sf"/>
</dbReference>
<dbReference type="InterPro" id="IPR017983">
    <property type="entry name" value="GPCR_2_secretin-like_CS"/>
</dbReference>
<dbReference type="GO" id="GO:0008528">
    <property type="term" value="F:G protein-coupled peptide receptor activity"/>
    <property type="evidence" value="ECO:0007669"/>
    <property type="project" value="TreeGrafter"/>
</dbReference>
<dbReference type="GO" id="GO:0017046">
    <property type="term" value="F:peptide hormone binding"/>
    <property type="evidence" value="ECO:0007669"/>
    <property type="project" value="TreeGrafter"/>
</dbReference>
<dbReference type="Proteomes" id="UP001186944">
    <property type="component" value="Unassembled WGS sequence"/>
</dbReference>
<feature type="transmembrane region" description="Helical" evidence="11">
    <location>
        <begin position="320"/>
        <end position="343"/>
    </location>
</feature>
<sequence>VYCNTTFDGITCWPHTKAGVTAKQLCPNYINNFYTKAYATRQCMEDGTWYVHPNLSKEWSDFSSCMTKPDLSHLNNNDDILRIQLMYRIGYGISLTSLVVALFLMLWFKKLRCHRNIIHVNLFISFALRAVVIFIKDAYVLPDGLLSTQNETATFDLSSSNWQCKLVSVIFHYLLVANYMWIFNEGLYLHTLILFSTFKPAKIFYFCIIFGWSSPFLCIIPWVIIRRYLENTMCWNTHNKELKFDWILRGPIVCTICINFLFFFNIIRVLFTKLTALQANSPHRYRRLARSTLVLITLFGLYYMISVAMPDCMERQMELVWLYVESGINSIQGFLVALLFCFLNGEVRAELRKRWNRHMLRRLSTVSSRTTRTYVTRFIRVRQRQNVTKHNVRRLCYERRVTSKAIKWLYGG</sequence>
<feature type="domain" description="G-protein coupled receptors family 2 profile 2" evidence="13">
    <location>
        <begin position="83"/>
        <end position="344"/>
    </location>
</feature>
<evidence type="ECO:0000256" key="5">
    <source>
        <dbReference type="ARBA" id="ARBA00022989"/>
    </source>
</evidence>
<dbReference type="PROSITE" id="PS50261">
    <property type="entry name" value="G_PROTEIN_RECEP_F2_4"/>
    <property type="match status" value="1"/>
</dbReference>
<dbReference type="PROSITE" id="PS50227">
    <property type="entry name" value="G_PROTEIN_RECEP_F2_3"/>
    <property type="match status" value="1"/>
</dbReference>
<gene>
    <name evidence="14" type="ORF">FSP39_009502</name>
</gene>
<dbReference type="GO" id="GO:0007166">
    <property type="term" value="P:cell surface receptor signaling pathway"/>
    <property type="evidence" value="ECO:0007669"/>
    <property type="project" value="InterPro"/>
</dbReference>
<evidence type="ECO:0000313" key="15">
    <source>
        <dbReference type="Proteomes" id="UP001186944"/>
    </source>
</evidence>
<feature type="transmembrane region" description="Helical" evidence="11">
    <location>
        <begin position="288"/>
        <end position="308"/>
    </location>
</feature>
<dbReference type="InterPro" id="IPR001879">
    <property type="entry name" value="GPCR_2_extracellular_dom"/>
</dbReference>
<keyword evidence="3" id="KW-1003">Cell membrane</keyword>
<dbReference type="PROSITE" id="PS00649">
    <property type="entry name" value="G_PROTEIN_RECEP_F2_1"/>
    <property type="match status" value="1"/>
</dbReference>
<feature type="domain" description="G-protein coupled receptors family 2 profile 1" evidence="12">
    <location>
        <begin position="1"/>
        <end position="69"/>
    </location>
</feature>
<dbReference type="GO" id="GO:0007188">
    <property type="term" value="P:adenylate cyclase-modulating G protein-coupled receptor signaling pathway"/>
    <property type="evidence" value="ECO:0007669"/>
    <property type="project" value="TreeGrafter"/>
</dbReference>
<evidence type="ECO:0000256" key="11">
    <source>
        <dbReference type="SAM" id="Phobius"/>
    </source>
</evidence>
<keyword evidence="5 11" id="KW-1133">Transmembrane helix</keyword>
<name>A0AA88YA02_PINIB</name>
<dbReference type="PANTHER" id="PTHR45620">
    <property type="entry name" value="PDF RECEPTOR-LIKE PROTEIN-RELATED"/>
    <property type="match status" value="1"/>
</dbReference>
<evidence type="ECO:0000256" key="4">
    <source>
        <dbReference type="ARBA" id="ARBA00022692"/>
    </source>
</evidence>
<feature type="transmembrane region" description="Helical" evidence="11">
    <location>
        <begin position="120"/>
        <end position="140"/>
    </location>
</feature>
<keyword evidence="7 11" id="KW-0472">Membrane</keyword>
<feature type="transmembrane region" description="Helical" evidence="11">
    <location>
        <begin position="246"/>
        <end position="267"/>
    </location>
</feature>
<dbReference type="Gene3D" id="1.20.1070.10">
    <property type="entry name" value="Rhodopsin 7-helix transmembrane proteins"/>
    <property type="match status" value="1"/>
</dbReference>
<dbReference type="Gene3D" id="4.10.1240.10">
    <property type="entry name" value="GPCR, family 2, extracellular hormone receptor domain"/>
    <property type="match status" value="1"/>
</dbReference>
<evidence type="ECO:0000256" key="1">
    <source>
        <dbReference type="ARBA" id="ARBA00004651"/>
    </source>
</evidence>
<dbReference type="InterPro" id="IPR017981">
    <property type="entry name" value="GPCR_2-like_7TM"/>
</dbReference>
<keyword evidence="9" id="KW-0325">Glycoprotein</keyword>
<evidence type="ECO:0000256" key="10">
    <source>
        <dbReference type="ARBA" id="ARBA00023224"/>
    </source>
</evidence>
<feature type="transmembrane region" description="Helical" evidence="11">
    <location>
        <begin position="89"/>
        <end position="108"/>
    </location>
</feature>
<keyword evidence="10" id="KW-0807">Transducer</keyword>
<dbReference type="InterPro" id="IPR050332">
    <property type="entry name" value="GPCR_2"/>
</dbReference>
<evidence type="ECO:0000256" key="3">
    <source>
        <dbReference type="ARBA" id="ARBA00022475"/>
    </source>
</evidence>
<reference evidence="14" key="1">
    <citation type="submission" date="2019-08" db="EMBL/GenBank/DDBJ databases">
        <title>The improved chromosome-level genome for the pearl oyster Pinctada fucata martensii using PacBio sequencing and Hi-C.</title>
        <authorList>
            <person name="Zheng Z."/>
        </authorList>
    </citation>
    <scope>NUCLEOTIDE SEQUENCE</scope>
    <source>
        <strain evidence="14">ZZ-2019</strain>
        <tissue evidence="14">Adductor muscle</tissue>
    </source>
</reference>
<dbReference type="Pfam" id="PF02793">
    <property type="entry name" value="HRM"/>
    <property type="match status" value="1"/>
</dbReference>
<dbReference type="PROSITE" id="PS00650">
    <property type="entry name" value="G_PROTEIN_RECEP_F2_2"/>
    <property type="match status" value="1"/>
</dbReference>
<evidence type="ECO:0000313" key="14">
    <source>
        <dbReference type="EMBL" id="KAK3097419.1"/>
    </source>
</evidence>
<dbReference type="AlphaFoldDB" id="A0AA88YA02"/>
<dbReference type="GO" id="GO:0005886">
    <property type="term" value="C:plasma membrane"/>
    <property type="evidence" value="ECO:0007669"/>
    <property type="project" value="UniProtKB-SubCell"/>
</dbReference>